<evidence type="ECO:0000256" key="2">
    <source>
        <dbReference type="ARBA" id="ARBA00008387"/>
    </source>
</evidence>
<comment type="subcellular location">
    <subcellularLocation>
        <location evidence="1">Fimbrium</location>
    </subcellularLocation>
</comment>
<dbReference type="InterPro" id="IPR011047">
    <property type="entry name" value="Quinoprotein_ADH-like_sf"/>
</dbReference>
<dbReference type="AlphaFoldDB" id="A0A2S7XP14"/>
<keyword evidence="4" id="KW-0479">Metal-binding</keyword>
<accession>A0A2S7XP14</accession>
<sequence length="179" mass="19061">MLWEFSDANLGYMVGQMNTSPIAAGVHSPVIGRLQNGQWAAVFGNGYDSGTGAWLYIVNLDDGSLIKKIQVSTDVTNGLSAATLIRDTNQTIAGAYAGDLKGNLWKFDLTGTSSAWGVAYSGVPLFQAVDADDVRQPITGPLEIGTHPLGGYLVYFGTGQYMRGNDVLSRTAKCLRHLG</sequence>
<evidence type="ECO:0000259" key="7">
    <source>
        <dbReference type="Pfam" id="PF05567"/>
    </source>
</evidence>
<evidence type="ECO:0000313" key="8">
    <source>
        <dbReference type="EMBL" id="PQJ95313.1"/>
    </source>
</evidence>
<comment type="similarity">
    <text evidence="2">Belongs to the PilY1 family.</text>
</comment>
<dbReference type="GO" id="GO:0009289">
    <property type="term" value="C:pilus"/>
    <property type="evidence" value="ECO:0007669"/>
    <property type="project" value="UniProtKB-SubCell"/>
</dbReference>
<dbReference type="Proteomes" id="UP000239936">
    <property type="component" value="Unassembled WGS sequence"/>
</dbReference>
<evidence type="ECO:0000256" key="5">
    <source>
        <dbReference type="ARBA" id="ARBA00022837"/>
    </source>
</evidence>
<keyword evidence="9" id="KW-1185">Reference proteome</keyword>
<evidence type="ECO:0000313" key="9">
    <source>
        <dbReference type="Proteomes" id="UP000239936"/>
    </source>
</evidence>
<dbReference type="Pfam" id="PF05567">
    <property type="entry name" value="T4P_PilY1"/>
    <property type="match status" value="1"/>
</dbReference>
<evidence type="ECO:0000256" key="1">
    <source>
        <dbReference type="ARBA" id="ARBA00004561"/>
    </source>
</evidence>
<organism evidence="8 9">
    <name type="scientific">Chromatium okenii</name>
    <dbReference type="NCBI Taxonomy" id="61644"/>
    <lineage>
        <taxon>Bacteria</taxon>
        <taxon>Pseudomonadati</taxon>
        <taxon>Pseudomonadota</taxon>
        <taxon>Gammaproteobacteria</taxon>
        <taxon>Chromatiales</taxon>
        <taxon>Chromatiaceae</taxon>
        <taxon>Chromatium</taxon>
    </lineage>
</organism>
<reference evidence="8 9" key="1">
    <citation type="submission" date="2018-01" db="EMBL/GenBank/DDBJ databases">
        <title>The complete genome sequence of Chromatium okenii LaCa, a purple sulfur bacterium with a turbulent life.</title>
        <authorList>
            <person name="Luedin S.M."/>
            <person name="Liechti N."/>
            <person name="Storelli N."/>
            <person name="Danza F."/>
            <person name="Wittwer M."/>
            <person name="Pothier J.F."/>
            <person name="Tonolla M.A."/>
        </authorList>
    </citation>
    <scope>NUCLEOTIDE SEQUENCE [LARGE SCALE GENOMIC DNA]</scope>
    <source>
        <strain evidence="8 9">LaCa</strain>
    </source>
</reference>
<protein>
    <recommendedName>
        <fullName evidence="7">PilY1 beta-propeller domain-containing protein</fullName>
    </recommendedName>
</protein>
<keyword evidence="6" id="KW-0281">Fimbrium</keyword>
<dbReference type="InterPro" id="IPR008707">
    <property type="entry name" value="B-propeller_PilY1"/>
</dbReference>
<evidence type="ECO:0000256" key="3">
    <source>
        <dbReference type="ARBA" id="ARBA00022558"/>
    </source>
</evidence>
<proteinExistence type="inferred from homology"/>
<evidence type="ECO:0000256" key="4">
    <source>
        <dbReference type="ARBA" id="ARBA00022723"/>
    </source>
</evidence>
<dbReference type="GO" id="GO:0046872">
    <property type="term" value="F:metal ion binding"/>
    <property type="evidence" value="ECO:0007669"/>
    <property type="project" value="UniProtKB-KW"/>
</dbReference>
<gene>
    <name evidence="8" type="ORF">CXB77_13805</name>
</gene>
<dbReference type="SUPFAM" id="SSF50998">
    <property type="entry name" value="Quinoprotein alcohol dehydrogenase-like"/>
    <property type="match status" value="1"/>
</dbReference>
<dbReference type="EMBL" id="PPGH01000037">
    <property type="protein sequence ID" value="PQJ95313.1"/>
    <property type="molecule type" value="Genomic_DNA"/>
</dbReference>
<name>A0A2S7XP14_9GAMM</name>
<feature type="domain" description="PilY1 beta-propeller" evidence="7">
    <location>
        <begin position="26"/>
        <end position="169"/>
    </location>
</feature>
<keyword evidence="3" id="KW-1029">Fimbrium biogenesis</keyword>
<keyword evidence="5" id="KW-0106">Calcium</keyword>
<evidence type="ECO:0000256" key="6">
    <source>
        <dbReference type="ARBA" id="ARBA00023263"/>
    </source>
</evidence>
<comment type="caution">
    <text evidence="8">The sequence shown here is derived from an EMBL/GenBank/DDBJ whole genome shotgun (WGS) entry which is preliminary data.</text>
</comment>